<keyword evidence="4" id="KW-0472">Membrane</keyword>
<keyword evidence="5 6" id="KW-0349">Heme</keyword>
<keyword evidence="3" id="KW-0256">Endoplasmic reticulum</keyword>
<name>E4X6A2_OIKDI</name>
<dbReference type="PRINTS" id="PR00385">
    <property type="entry name" value="P450"/>
</dbReference>
<dbReference type="PROSITE" id="PS00086">
    <property type="entry name" value="CYTOCHROME_P450"/>
    <property type="match status" value="1"/>
</dbReference>
<dbReference type="InterPro" id="IPR017972">
    <property type="entry name" value="Cyt_P450_CS"/>
</dbReference>
<keyword evidence="6" id="KW-0560">Oxidoreductase</keyword>
<dbReference type="OrthoDB" id="1470350at2759"/>
<dbReference type="FunCoup" id="E4X6A2">
    <property type="interactions" value="2"/>
</dbReference>
<sequence>MEIPPILVEIAKRYVPETVQAQLLNAKVLFQTFIENNDEFIQKIASYIPEGKLNQFSLVAAFSSASVLLFIHFLKMRTEAKLAKCNIKTVQNSILYNWPVFGHSLGFETDPVDFFRQLNAAIEWMKASDPDALYAYAMFGPKPAIIPVRPEGAEPILNSQTHIRKGMFYRLFEDWLGTGLLTSHGSKWKTRRRLLTPAFHKTVLTEFVEVMNEKAAKMMVILDEKIKTEKKINMLWPITLCALDIIVETAMGAESDIQFEENNYYAQAIFDWMELTQIRHKSVWYWPDWIWALSPIGRQQNKNVDKMHHFTEKVIMERWEHYKELKEELGDDFEATYFAEKCDSRGRMAFLDTLLKCLDQNEIDLQGIREEVDTFMFEGHDTTAAAMTWAIQEIGQHPEVLKKLNEEVELVFGDSDRPATMEDIDKLIYLEAVTKETLRKFPSVPLFAREIDEDQEVIRNGKKFTIPKGAIYTIPCYKLHRDERHWKDPEKFDPNRWLDGGAAETRYAYSYFPFSAGPRNCIGQRVIYILTNFNDISKFANLTAKIMLSHLVRNFSWTSLRVTNEIPVIAEIITRPKDGIDVILERRNA</sequence>
<organism evidence="7">
    <name type="scientific">Oikopleura dioica</name>
    <name type="common">Tunicate</name>
    <dbReference type="NCBI Taxonomy" id="34765"/>
    <lineage>
        <taxon>Eukaryota</taxon>
        <taxon>Metazoa</taxon>
        <taxon>Chordata</taxon>
        <taxon>Tunicata</taxon>
        <taxon>Appendicularia</taxon>
        <taxon>Copelata</taxon>
        <taxon>Oikopleuridae</taxon>
        <taxon>Oikopleura</taxon>
    </lineage>
</organism>
<dbReference type="Proteomes" id="UP000001307">
    <property type="component" value="Unassembled WGS sequence"/>
</dbReference>
<dbReference type="PRINTS" id="PR00463">
    <property type="entry name" value="EP450I"/>
</dbReference>
<keyword evidence="8" id="KW-1185">Reference proteome</keyword>
<reference evidence="7" key="1">
    <citation type="journal article" date="2010" name="Science">
        <title>Plasticity of animal genome architecture unmasked by rapid evolution of a pelagic tunicate.</title>
        <authorList>
            <person name="Denoeud F."/>
            <person name="Henriet S."/>
            <person name="Mungpakdee S."/>
            <person name="Aury J.M."/>
            <person name="Da Silva C."/>
            <person name="Brinkmann H."/>
            <person name="Mikhaleva J."/>
            <person name="Olsen L.C."/>
            <person name="Jubin C."/>
            <person name="Canestro C."/>
            <person name="Bouquet J.M."/>
            <person name="Danks G."/>
            <person name="Poulain J."/>
            <person name="Campsteijn C."/>
            <person name="Adamski M."/>
            <person name="Cross I."/>
            <person name="Yadetie F."/>
            <person name="Muffato M."/>
            <person name="Louis A."/>
            <person name="Butcher S."/>
            <person name="Tsagkogeorga G."/>
            <person name="Konrad A."/>
            <person name="Singh S."/>
            <person name="Jensen M.F."/>
            <person name="Cong E.H."/>
            <person name="Eikeseth-Otteraa H."/>
            <person name="Noel B."/>
            <person name="Anthouard V."/>
            <person name="Porcel B.M."/>
            <person name="Kachouri-Lafond R."/>
            <person name="Nishino A."/>
            <person name="Ugolini M."/>
            <person name="Chourrout P."/>
            <person name="Nishida H."/>
            <person name="Aasland R."/>
            <person name="Huzurbazar S."/>
            <person name="Westhof E."/>
            <person name="Delsuc F."/>
            <person name="Lehrach H."/>
            <person name="Reinhardt R."/>
            <person name="Weissenbach J."/>
            <person name="Roy S.W."/>
            <person name="Artiguenave F."/>
            <person name="Postlethwait J.H."/>
            <person name="Manak J.R."/>
            <person name="Thompson E.M."/>
            <person name="Jaillon O."/>
            <person name="Du Pasquier L."/>
            <person name="Boudinot P."/>
            <person name="Liberles D.A."/>
            <person name="Volff J.N."/>
            <person name="Philippe H."/>
            <person name="Lenhard B."/>
            <person name="Roest Crollius H."/>
            <person name="Wincker P."/>
            <person name="Chourrout D."/>
        </authorList>
    </citation>
    <scope>NUCLEOTIDE SEQUENCE [LARGE SCALE GENOMIC DNA]</scope>
</reference>
<dbReference type="Gene3D" id="1.10.630.10">
    <property type="entry name" value="Cytochrome P450"/>
    <property type="match status" value="1"/>
</dbReference>
<evidence type="ECO:0000256" key="3">
    <source>
        <dbReference type="ARBA" id="ARBA00022824"/>
    </source>
</evidence>
<dbReference type="GO" id="GO:0005506">
    <property type="term" value="F:iron ion binding"/>
    <property type="evidence" value="ECO:0007669"/>
    <property type="project" value="InterPro"/>
</dbReference>
<evidence type="ECO:0000256" key="2">
    <source>
        <dbReference type="ARBA" id="ARBA00010617"/>
    </source>
</evidence>
<comment type="subcellular location">
    <subcellularLocation>
        <location evidence="1">Endoplasmic reticulum membrane</location>
    </subcellularLocation>
</comment>
<dbReference type="Pfam" id="PF00067">
    <property type="entry name" value="p450"/>
    <property type="match status" value="1"/>
</dbReference>
<dbReference type="GO" id="GO:0005789">
    <property type="term" value="C:endoplasmic reticulum membrane"/>
    <property type="evidence" value="ECO:0007669"/>
    <property type="project" value="UniProtKB-SubCell"/>
</dbReference>
<comment type="similarity">
    <text evidence="2 6">Belongs to the cytochrome P450 family.</text>
</comment>
<evidence type="ECO:0000256" key="1">
    <source>
        <dbReference type="ARBA" id="ARBA00004586"/>
    </source>
</evidence>
<dbReference type="InterPro" id="IPR002401">
    <property type="entry name" value="Cyt_P450_E_grp-I"/>
</dbReference>
<dbReference type="SUPFAM" id="SSF48264">
    <property type="entry name" value="Cytochrome P450"/>
    <property type="match status" value="1"/>
</dbReference>
<gene>
    <name evidence="7" type="ORF">GSOID_T00002670001</name>
</gene>
<feature type="binding site" description="axial binding residue" evidence="5">
    <location>
        <position position="521"/>
    </location>
    <ligand>
        <name>heme</name>
        <dbReference type="ChEBI" id="CHEBI:30413"/>
    </ligand>
    <ligandPart>
        <name>Fe</name>
        <dbReference type="ChEBI" id="CHEBI:18248"/>
    </ligandPart>
</feature>
<dbReference type="PANTHER" id="PTHR24291:SF189">
    <property type="entry name" value="CYTOCHROME P450 4C3-RELATED"/>
    <property type="match status" value="1"/>
</dbReference>
<dbReference type="CDD" id="cd20628">
    <property type="entry name" value="CYP4"/>
    <property type="match status" value="1"/>
</dbReference>
<dbReference type="EMBL" id="FN653026">
    <property type="protein sequence ID" value="CBY07680.1"/>
    <property type="molecule type" value="Genomic_DNA"/>
</dbReference>
<accession>E4X6A2</accession>
<evidence type="ECO:0000256" key="6">
    <source>
        <dbReference type="RuleBase" id="RU000461"/>
    </source>
</evidence>
<dbReference type="InterPro" id="IPR036396">
    <property type="entry name" value="Cyt_P450_sf"/>
</dbReference>
<dbReference type="GO" id="GO:0016705">
    <property type="term" value="F:oxidoreductase activity, acting on paired donors, with incorporation or reduction of molecular oxygen"/>
    <property type="evidence" value="ECO:0007669"/>
    <property type="project" value="InterPro"/>
</dbReference>
<dbReference type="GO" id="GO:0020037">
    <property type="term" value="F:heme binding"/>
    <property type="evidence" value="ECO:0007669"/>
    <property type="project" value="InterPro"/>
</dbReference>
<dbReference type="InterPro" id="IPR001128">
    <property type="entry name" value="Cyt_P450"/>
</dbReference>
<evidence type="ECO:0000313" key="7">
    <source>
        <dbReference type="EMBL" id="CBY07680.1"/>
    </source>
</evidence>
<protein>
    <submittedName>
        <fullName evidence="7">Uncharacterized protein</fullName>
    </submittedName>
</protein>
<proteinExistence type="inferred from homology"/>
<keyword evidence="5 6" id="KW-0479">Metal-binding</keyword>
<evidence type="ECO:0000256" key="4">
    <source>
        <dbReference type="ARBA" id="ARBA00023136"/>
    </source>
</evidence>
<dbReference type="GO" id="GO:0004497">
    <property type="term" value="F:monooxygenase activity"/>
    <property type="evidence" value="ECO:0007669"/>
    <property type="project" value="UniProtKB-KW"/>
</dbReference>
<dbReference type="PANTHER" id="PTHR24291">
    <property type="entry name" value="CYTOCHROME P450 FAMILY 4"/>
    <property type="match status" value="1"/>
</dbReference>
<evidence type="ECO:0000256" key="5">
    <source>
        <dbReference type="PIRSR" id="PIRSR602401-1"/>
    </source>
</evidence>
<keyword evidence="5 6" id="KW-0408">Iron</keyword>
<dbReference type="InterPro" id="IPR050196">
    <property type="entry name" value="Cytochrome_P450_Monoox"/>
</dbReference>
<evidence type="ECO:0000313" key="8">
    <source>
        <dbReference type="Proteomes" id="UP000001307"/>
    </source>
</evidence>
<keyword evidence="6" id="KW-0503">Monooxygenase</keyword>
<dbReference type="InParanoid" id="E4X6A2"/>
<comment type="cofactor">
    <cofactor evidence="5">
        <name>heme</name>
        <dbReference type="ChEBI" id="CHEBI:30413"/>
    </cofactor>
</comment>
<dbReference type="AlphaFoldDB" id="E4X6A2"/>